<protein>
    <recommendedName>
        <fullName evidence="6">THO complex subunit 5</fullName>
    </recommendedName>
</protein>
<reference evidence="4" key="1">
    <citation type="submission" date="2025-05" db="UniProtKB">
        <authorList>
            <consortium name="EnsemblMetazoa"/>
        </authorList>
    </citation>
    <scope>IDENTIFICATION</scope>
    <source>
        <strain evidence="4">Yale</strain>
    </source>
</reference>
<evidence type="ECO:0000313" key="5">
    <source>
        <dbReference type="Proteomes" id="UP000092444"/>
    </source>
</evidence>
<evidence type="ECO:0000256" key="3">
    <source>
        <dbReference type="ARBA" id="ARBA00023242"/>
    </source>
</evidence>
<evidence type="ECO:0008006" key="6">
    <source>
        <dbReference type="Google" id="ProtNLM"/>
    </source>
</evidence>
<comment type="similarity">
    <text evidence="2">Belongs to the THOC5 family.</text>
</comment>
<sequence length="592" mass="69206">MAEMLNENFNLLRQLFSDCLAAKSNPANTKIDLDEKLKLGSLLFVLIKKINRMVKYKVRAGREELQSQKSLVDNNRLHLQNLLYEVNYLKREIRHCYQFKSQDEDIDICEPDSGEVNELESSHKQRIARLERELTLRKQLSDDCAKLLNAKTKVFHEIITKMENLATFAPSLRTLLKATKPLQEALQLPLEQIWKLDYKVHLLPPSLYLAYVNLRLIEMEDIHFKINVMGSEDEVKNYEAERKQTDITSLEKDQFFQPHPLYLQMKIQDPDFMYDSIVVNFYNFPLLDVVTGYCDIGFNESNIAITESNLLQDFLKYICENDVGEIMPYAEINLKIEKQNLTTEEFYEYLGLRNLGKPYRWVQEVCGTSSLNTPKSTNSQNQKIKEFAADVVKRIKLYWNSRLCLSTQIKAFMNKNLDNYMDGKAPNCKPNCSLVQWSALNWEEYEANTTTMRYIEEELVDASFSFYRAVVVFSSAKMECLISISNKYPHNAPLWVITVHWNGHHNALNNSSIKFMEHWTNSLCDSKNTPDLLAAQLLRTMYSFDIFLETEGPLYQPLEYNKEKSFIKSFSKRTRVRPYKRISSGANNYFKQ</sequence>
<proteinExistence type="inferred from homology"/>
<accession>A0A1A9YUC7</accession>
<dbReference type="EMBL" id="CCAG010016615">
    <property type="status" value="NOT_ANNOTATED_CDS"/>
    <property type="molecule type" value="Genomic_DNA"/>
</dbReference>
<dbReference type="PANTHER" id="PTHR13375:SF3">
    <property type="entry name" value="THO COMPLEX SUBUNIT 5 HOMOLOG"/>
    <property type="match status" value="1"/>
</dbReference>
<dbReference type="GO" id="GO:0000445">
    <property type="term" value="C:THO complex part of transcription export complex"/>
    <property type="evidence" value="ECO:0007669"/>
    <property type="project" value="TreeGrafter"/>
</dbReference>
<comment type="subcellular location">
    <subcellularLocation>
        <location evidence="1">Nucleus</location>
    </subcellularLocation>
</comment>
<dbReference type="GO" id="GO:0006406">
    <property type="term" value="P:mRNA export from nucleus"/>
    <property type="evidence" value="ECO:0007669"/>
    <property type="project" value="TreeGrafter"/>
</dbReference>
<dbReference type="GO" id="GO:0003729">
    <property type="term" value="F:mRNA binding"/>
    <property type="evidence" value="ECO:0007669"/>
    <property type="project" value="TreeGrafter"/>
</dbReference>
<evidence type="ECO:0000256" key="2">
    <source>
        <dbReference type="ARBA" id="ARBA00008044"/>
    </source>
</evidence>
<dbReference type="PANTHER" id="PTHR13375">
    <property type="entry name" value="FMS INTERACTING PROTEIN"/>
    <property type="match status" value="1"/>
</dbReference>
<dbReference type="InterPro" id="IPR019163">
    <property type="entry name" value="THO_Thoc5"/>
</dbReference>
<evidence type="ECO:0000256" key="1">
    <source>
        <dbReference type="ARBA" id="ARBA00004123"/>
    </source>
</evidence>
<evidence type="ECO:0000313" key="4">
    <source>
        <dbReference type="EnsemblMetazoa" id="GMOY014282.P1446"/>
    </source>
</evidence>
<dbReference type="EnsemblMetazoa" id="GMOY014282.R1446">
    <property type="protein sequence ID" value="GMOY014282.P1446"/>
    <property type="gene ID" value="GMOY014282"/>
</dbReference>
<dbReference type="Proteomes" id="UP000092444">
    <property type="component" value="Unassembled WGS sequence"/>
</dbReference>
<keyword evidence="5" id="KW-1185">Reference proteome</keyword>
<keyword evidence="3" id="KW-0539">Nucleus</keyword>
<name>A0A1A9YUC7_GLOMM</name>
<dbReference type="Pfam" id="PF09766">
    <property type="entry name" value="FmiP_Thoc5"/>
    <property type="match status" value="1"/>
</dbReference>
<dbReference type="AlphaFoldDB" id="A0A1A9YUC7"/>
<organism evidence="4 5">
    <name type="scientific">Glossina morsitans morsitans</name>
    <name type="common">Savannah tsetse fly</name>
    <dbReference type="NCBI Taxonomy" id="37546"/>
    <lineage>
        <taxon>Eukaryota</taxon>
        <taxon>Metazoa</taxon>
        <taxon>Ecdysozoa</taxon>
        <taxon>Arthropoda</taxon>
        <taxon>Hexapoda</taxon>
        <taxon>Insecta</taxon>
        <taxon>Pterygota</taxon>
        <taxon>Neoptera</taxon>
        <taxon>Endopterygota</taxon>
        <taxon>Diptera</taxon>
        <taxon>Brachycera</taxon>
        <taxon>Muscomorpha</taxon>
        <taxon>Hippoboscoidea</taxon>
        <taxon>Glossinidae</taxon>
        <taxon>Glossina</taxon>
    </lineage>
</organism>